<organism evidence="1 2">
    <name type="scientific">Tenacibaculum skagerrakense</name>
    <dbReference type="NCBI Taxonomy" id="186571"/>
    <lineage>
        <taxon>Bacteria</taxon>
        <taxon>Pseudomonadati</taxon>
        <taxon>Bacteroidota</taxon>
        <taxon>Flavobacteriia</taxon>
        <taxon>Flavobacteriales</taxon>
        <taxon>Flavobacteriaceae</taxon>
        <taxon>Tenacibaculum</taxon>
    </lineage>
</organism>
<comment type="caution">
    <text evidence="1">The sequence shown here is derived from an EMBL/GenBank/DDBJ whole genome shotgun (WGS) entry which is preliminary data.</text>
</comment>
<name>A0A4R2NMB8_9FLAO</name>
<proteinExistence type="predicted"/>
<evidence type="ECO:0008006" key="3">
    <source>
        <dbReference type="Google" id="ProtNLM"/>
    </source>
</evidence>
<dbReference type="AlphaFoldDB" id="A0A4R2NMB8"/>
<sequence>MLSKKDIRPKLDLDAVGETEGFQNKTLRPILKLQHEILLLVFKTWSEKHRINLFSLNVERFNSILEKEFSKNNVVKNQLVGIVIGQFTADEYKEYIIKSSEYNKRIFNMIKKRLFDSFEELKKK</sequence>
<dbReference type="EMBL" id="SLXM01000011">
    <property type="protein sequence ID" value="TCP22642.1"/>
    <property type="molecule type" value="Genomic_DNA"/>
</dbReference>
<gene>
    <name evidence="1" type="ORF">EV195_11171</name>
</gene>
<evidence type="ECO:0000313" key="2">
    <source>
        <dbReference type="Proteomes" id="UP000294564"/>
    </source>
</evidence>
<protein>
    <recommendedName>
        <fullName evidence="3">Glyoxalase</fullName>
    </recommendedName>
</protein>
<dbReference type="Proteomes" id="UP000294564">
    <property type="component" value="Unassembled WGS sequence"/>
</dbReference>
<reference evidence="1 2" key="1">
    <citation type="submission" date="2019-03" db="EMBL/GenBank/DDBJ databases">
        <title>Genomic Encyclopedia of Type Strains, Phase IV (KMG-IV): sequencing the most valuable type-strain genomes for metagenomic binning, comparative biology and taxonomic classification.</title>
        <authorList>
            <person name="Goeker M."/>
        </authorList>
    </citation>
    <scope>NUCLEOTIDE SEQUENCE [LARGE SCALE GENOMIC DNA]</scope>
    <source>
        <strain evidence="1 2">DSM 14836</strain>
    </source>
</reference>
<accession>A0A4R2NMB8</accession>
<keyword evidence="2" id="KW-1185">Reference proteome</keyword>
<evidence type="ECO:0000313" key="1">
    <source>
        <dbReference type="EMBL" id="TCP22642.1"/>
    </source>
</evidence>